<dbReference type="Proteomes" id="UP000321328">
    <property type="component" value="Unassembled WGS sequence"/>
</dbReference>
<evidence type="ECO:0000256" key="1">
    <source>
        <dbReference type="SAM" id="MobiDB-lite"/>
    </source>
</evidence>
<feature type="compositionally biased region" description="Basic and acidic residues" evidence="1">
    <location>
        <begin position="58"/>
        <end position="78"/>
    </location>
</feature>
<comment type="caution">
    <text evidence="2">The sequence shown here is derived from an EMBL/GenBank/DDBJ whole genome shotgun (WGS) entry which is preliminary data.</text>
</comment>
<name>A0A511D115_9PSEU</name>
<keyword evidence="3" id="KW-1185">Reference proteome</keyword>
<gene>
    <name evidence="2" type="ORF">PA7_22880</name>
</gene>
<dbReference type="EMBL" id="BJVI01000020">
    <property type="protein sequence ID" value="GEL18451.1"/>
    <property type="molecule type" value="Genomic_DNA"/>
</dbReference>
<evidence type="ECO:0000313" key="3">
    <source>
        <dbReference type="Proteomes" id="UP000321328"/>
    </source>
</evidence>
<sequence>MSCSHAEECPLFPLLNASLRGWRDCYCDTEDRWRDCARYKLSRTGRLVPISLLPNGHDAVHLGRAPDAERSGAAEPRHAPPAQLHPGPPSPFEPAPTPVRPPQPSATAHVSQLPGIPPARSRRPAQQARGSKRRWWARLIDWMRGPA</sequence>
<dbReference type="AlphaFoldDB" id="A0A511D115"/>
<reference evidence="2 3" key="1">
    <citation type="submission" date="2019-07" db="EMBL/GenBank/DDBJ databases">
        <title>Whole genome shotgun sequence of Pseudonocardia asaccharolytica NBRC 16224.</title>
        <authorList>
            <person name="Hosoyama A."/>
            <person name="Uohara A."/>
            <person name="Ohji S."/>
            <person name="Ichikawa N."/>
        </authorList>
    </citation>
    <scope>NUCLEOTIDE SEQUENCE [LARGE SCALE GENOMIC DNA]</scope>
    <source>
        <strain evidence="2 3">NBRC 16224</strain>
    </source>
</reference>
<proteinExistence type="predicted"/>
<accession>A0A511D115</accession>
<feature type="compositionally biased region" description="Pro residues" evidence="1">
    <location>
        <begin position="86"/>
        <end position="104"/>
    </location>
</feature>
<feature type="region of interest" description="Disordered" evidence="1">
    <location>
        <begin position="53"/>
        <end position="134"/>
    </location>
</feature>
<evidence type="ECO:0000313" key="2">
    <source>
        <dbReference type="EMBL" id="GEL18451.1"/>
    </source>
</evidence>
<organism evidence="2 3">
    <name type="scientific">Pseudonocardia asaccharolytica DSM 44247 = NBRC 16224</name>
    <dbReference type="NCBI Taxonomy" id="1123024"/>
    <lineage>
        <taxon>Bacteria</taxon>
        <taxon>Bacillati</taxon>
        <taxon>Actinomycetota</taxon>
        <taxon>Actinomycetes</taxon>
        <taxon>Pseudonocardiales</taxon>
        <taxon>Pseudonocardiaceae</taxon>
        <taxon>Pseudonocardia</taxon>
    </lineage>
</organism>
<protein>
    <submittedName>
        <fullName evidence="2">Uncharacterized protein</fullName>
    </submittedName>
</protein>